<gene>
    <name evidence="1" type="ORF">ABIC20_004331</name>
</gene>
<organism evidence="1 2">
    <name type="scientific">Methylobacterium radiotolerans</name>
    <dbReference type="NCBI Taxonomy" id="31998"/>
    <lineage>
        <taxon>Bacteria</taxon>
        <taxon>Pseudomonadati</taxon>
        <taxon>Pseudomonadota</taxon>
        <taxon>Alphaproteobacteria</taxon>
        <taxon>Hyphomicrobiales</taxon>
        <taxon>Methylobacteriaceae</taxon>
        <taxon>Methylobacterium</taxon>
    </lineage>
</organism>
<evidence type="ECO:0000313" key="1">
    <source>
        <dbReference type="EMBL" id="MET3867022.1"/>
    </source>
</evidence>
<proteinExistence type="predicted"/>
<sequence length="62" mass="6243">MAPTEVVPARVRTAGFVLADPLATALPGGFTPPVTTWLTEADGNRAACGRRSGAPAAPSPRA</sequence>
<evidence type="ECO:0000313" key="2">
    <source>
        <dbReference type="Proteomes" id="UP001549119"/>
    </source>
</evidence>
<dbReference type="GeneID" id="91146410"/>
<dbReference type="EMBL" id="JBEPNW010000002">
    <property type="protein sequence ID" value="MET3867022.1"/>
    <property type="molecule type" value="Genomic_DNA"/>
</dbReference>
<dbReference type="Proteomes" id="UP001549119">
    <property type="component" value="Unassembled WGS sequence"/>
</dbReference>
<keyword evidence="2" id="KW-1185">Reference proteome</keyword>
<name>A0ABV2NKJ1_9HYPH</name>
<protein>
    <submittedName>
        <fullName evidence="1">MHS family citrate/tricarballylate:H+ symporter-like MFS transporter</fullName>
    </submittedName>
</protein>
<reference evidence="1 2" key="1">
    <citation type="submission" date="2024-06" db="EMBL/GenBank/DDBJ databases">
        <title>Genomics of switchgrass bacterial isolates.</title>
        <authorList>
            <person name="Shade A."/>
        </authorList>
    </citation>
    <scope>NUCLEOTIDE SEQUENCE [LARGE SCALE GENOMIC DNA]</scope>
    <source>
        <strain evidence="1 2">PvP084</strain>
    </source>
</reference>
<comment type="caution">
    <text evidence="1">The sequence shown here is derived from an EMBL/GenBank/DDBJ whole genome shotgun (WGS) entry which is preliminary data.</text>
</comment>
<dbReference type="RefSeq" id="WP_306419131.1">
    <property type="nucleotide sequence ID" value="NZ_BJXP01000014.1"/>
</dbReference>
<accession>A0ABV2NKJ1</accession>